<dbReference type="SUPFAM" id="SSF109604">
    <property type="entry name" value="HD-domain/PDEase-like"/>
    <property type="match status" value="1"/>
</dbReference>
<accession>A0A8J6NKE6</accession>
<feature type="domain" description="HD-GYP" evidence="1">
    <location>
        <begin position="1"/>
        <end position="196"/>
    </location>
</feature>
<dbReference type="CDD" id="cd00077">
    <property type="entry name" value="HDc"/>
    <property type="match status" value="1"/>
</dbReference>
<gene>
    <name evidence="2" type="ORF">H8E29_09005</name>
</gene>
<evidence type="ECO:0000313" key="2">
    <source>
        <dbReference type="EMBL" id="MBC8335389.1"/>
    </source>
</evidence>
<dbReference type="PROSITE" id="PS51832">
    <property type="entry name" value="HD_GYP"/>
    <property type="match status" value="1"/>
</dbReference>
<organism evidence="2 3">
    <name type="scientific">Candidatus Desulfolinea nitratireducens</name>
    <dbReference type="NCBI Taxonomy" id="2841698"/>
    <lineage>
        <taxon>Bacteria</taxon>
        <taxon>Bacillati</taxon>
        <taxon>Chloroflexota</taxon>
        <taxon>Anaerolineae</taxon>
        <taxon>Anaerolineales</taxon>
        <taxon>Anaerolineales incertae sedis</taxon>
        <taxon>Candidatus Desulfolinea</taxon>
    </lineage>
</organism>
<dbReference type="InterPro" id="IPR052020">
    <property type="entry name" value="Cyclic_di-GMP/3'3'-cGAMP_PDE"/>
</dbReference>
<dbReference type="SMART" id="SM00471">
    <property type="entry name" value="HDc"/>
    <property type="match status" value="1"/>
</dbReference>
<dbReference type="Pfam" id="PF13487">
    <property type="entry name" value="HD_5"/>
    <property type="match status" value="1"/>
</dbReference>
<dbReference type="Proteomes" id="UP000614469">
    <property type="component" value="Unassembled WGS sequence"/>
</dbReference>
<name>A0A8J6NKE6_9CHLR</name>
<dbReference type="Gene3D" id="1.10.3210.10">
    <property type="entry name" value="Hypothetical protein af1432"/>
    <property type="match status" value="1"/>
</dbReference>
<comment type="caution">
    <text evidence="2">The sequence shown here is derived from an EMBL/GenBank/DDBJ whole genome shotgun (WGS) entry which is preliminary data.</text>
</comment>
<dbReference type="InterPro" id="IPR003607">
    <property type="entry name" value="HD/PDEase_dom"/>
</dbReference>
<evidence type="ECO:0000313" key="3">
    <source>
        <dbReference type="Proteomes" id="UP000614469"/>
    </source>
</evidence>
<sequence>MIDGLVKSLLVLADVVEARDPYTGGHLWRVSQFSKLLAVKMGLPERKALQISLGGYLHDLGKVGITDEILLKKGNLSEAEYDVIKTHPLIGLKLIDEHPLSELVSKVIVEHHEQVNGGGYPYGLKGQNISLAAKIVSVADTLDALTSTRPYRREMPLEKALQILEQGSGTQFDKTVINHICELGRDGDLSHIIGHSAEKIPLVTCPTCGPVIAVPRTARDGDVVFCRACTGKLVLHREGDSFNAEMVGKTENPIELQSQINYAAITDLIIQTGGKIGVVDT</sequence>
<evidence type="ECO:0000259" key="1">
    <source>
        <dbReference type="PROSITE" id="PS51832"/>
    </source>
</evidence>
<dbReference type="EMBL" id="JACNJN010000107">
    <property type="protein sequence ID" value="MBC8335389.1"/>
    <property type="molecule type" value="Genomic_DNA"/>
</dbReference>
<protein>
    <submittedName>
        <fullName evidence="2">HD-GYP domain-containing protein</fullName>
    </submittedName>
</protein>
<dbReference type="PANTHER" id="PTHR45228">
    <property type="entry name" value="CYCLIC DI-GMP PHOSPHODIESTERASE TM_0186-RELATED"/>
    <property type="match status" value="1"/>
</dbReference>
<dbReference type="AlphaFoldDB" id="A0A8J6NKE6"/>
<proteinExistence type="predicted"/>
<reference evidence="2 3" key="1">
    <citation type="submission" date="2020-08" db="EMBL/GenBank/DDBJ databases">
        <title>Bridging the membrane lipid divide: bacteria of the FCB group superphylum have the potential to synthesize archaeal ether lipids.</title>
        <authorList>
            <person name="Villanueva L."/>
            <person name="Von Meijenfeldt F.A.B."/>
            <person name="Westbye A.B."/>
            <person name="Yadav S."/>
            <person name="Hopmans E.C."/>
            <person name="Dutilh B.E."/>
            <person name="Sinninghe Damste J.S."/>
        </authorList>
    </citation>
    <scope>NUCLEOTIDE SEQUENCE [LARGE SCALE GENOMIC DNA]</scope>
    <source>
        <strain evidence="2">NIOZ-UU36</strain>
    </source>
</reference>
<dbReference type="InterPro" id="IPR037522">
    <property type="entry name" value="HD_GYP_dom"/>
</dbReference>